<gene>
    <name evidence="2" type="ORF">ABIC55_000101</name>
</gene>
<proteinExistence type="predicted"/>
<name>A0ABV2K1R9_SPOPS</name>
<dbReference type="Gene3D" id="2.120.10.30">
    <property type="entry name" value="TolB, C-terminal domain"/>
    <property type="match status" value="1"/>
</dbReference>
<dbReference type="InterPro" id="IPR011042">
    <property type="entry name" value="6-blade_b-propeller_TolB-like"/>
</dbReference>
<evidence type="ECO:0000313" key="2">
    <source>
        <dbReference type="EMBL" id="MET3655017.1"/>
    </source>
</evidence>
<organism evidence="2 3">
    <name type="scientific">Sporosarcina psychrophila</name>
    <name type="common">Bacillus psychrophilus</name>
    <dbReference type="NCBI Taxonomy" id="1476"/>
    <lineage>
        <taxon>Bacteria</taxon>
        <taxon>Bacillati</taxon>
        <taxon>Bacillota</taxon>
        <taxon>Bacilli</taxon>
        <taxon>Bacillales</taxon>
        <taxon>Caryophanaceae</taxon>
        <taxon>Sporosarcina</taxon>
    </lineage>
</organism>
<dbReference type="PANTHER" id="PTHR19328:SF13">
    <property type="entry name" value="HIPL1 PROTEIN"/>
    <property type="match status" value="1"/>
</dbReference>
<comment type="caution">
    <text evidence="2">The sequence shown here is derived from an EMBL/GenBank/DDBJ whole genome shotgun (WGS) entry which is preliminary data.</text>
</comment>
<sequence length="336" mass="36790">MKRLFLFCFLLILAGCTDQERPSPHANPDLAEKVTVNLIAPWSIDFDGEHFFISEKEGSVVKVWGNGQTLREDVFLSESLANVAESGLLGFVLKKDFLKSHEAYAYYTYDLEGTPVNRIVTLHYDGTSWHEKDILLDGIVSGPVHHGGRLALSPNGVLYATIGDGANPDSAQDTDLFNGKIIRLTDGNTFELVSIGHRNSQGLAWDESGVLYASEHGQSANDEINNIEAGNNYGWPIIEGTELAEGMEKPLLTSGTGETWAPSGITFHKGLLYVAALRGEAILVIDPLAGKLLEKIEGYGRIRDVFSDGESLFFITNNTDGRGNPAEDDDVLYRLK</sequence>
<dbReference type="PANTHER" id="PTHR19328">
    <property type="entry name" value="HEDGEHOG-INTERACTING PROTEIN"/>
    <property type="match status" value="1"/>
</dbReference>
<dbReference type="SUPFAM" id="SSF50952">
    <property type="entry name" value="Soluble quinoprotein glucose dehydrogenase"/>
    <property type="match status" value="1"/>
</dbReference>
<dbReference type="RefSeq" id="WP_354311891.1">
    <property type="nucleotide sequence ID" value="NZ_JBEPME010000001.1"/>
</dbReference>
<keyword evidence="3" id="KW-1185">Reference proteome</keyword>
<dbReference type="InterPro" id="IPR012938">
    <property type="entry name" value="Glc/Sorbosone_DH"/>
</dbReference>
<evidence type="ECO:0000313" key="3">
    <source>
        <dbReference type="Proteomes" id="UP001549104"/>
    </source>
</evidence>
<dbReference type="EMBL" id="JBEPME010000001">
    <property type="protein sequence ID" value="MET3655017.1"/>
    <property type="molecule type" value="Genomic_DNA"/>
</dbReference>
<feature type="domain" description="Glucose/Sorbosone dehydrogenase" evidence="1">
    <location>
        <begin position="40"/>
        <end position="322"/>
    </location>
</feature>
<protein>
    <submittedName>
        <fullName evidence="2">Glucose/arabinose dehydrogenase</fullName>
    </submittedName>
</protein>
<reference evidence="2 3" key="1">
    <citation type="submission" date="2024-06" db="EMBL/GenBank/DDBJ databases">
        <title>Sorghum-associated microbial communities from plants grown in Nebraska, USA.</title>
        <authorList>
            <person name="Schachtman D."/>
        </authorList>
    </citation>
    <scope>NUCLEOTIDE SEQUENCE [LARGE SCALE GENOMIC DNA]</scope>
    <source>
        <strain evidence="2 3">1288</strain>
    </source>
</reference>
<dbReference type="InterPro" id="IPR011041">
    <property type="entry name" value="Quinoprot_gluc/sorb_DH_b-prop"/>
</dbReference>
<evidence type="ECO:0000259" key="1">
    <source>
        <dbReference type="Pfam" id="PF07995"/>
    </source>
</evidence>
<accession>A0ABV2K1R9</accession>
<dbReference type="PROSITE" id="PS51257">
    <property type="entry name" value="PROKAR_LIPOPROTEIN"/>
    <property type="match status" value="1"/>
</dbReference>
<dbReference type="Proteomes" id="UP001549104">
    <property type="component" value="Unassembled WGS sequence"/>
</dbReference>
<dbReference type="Pfam" id="PF07995">
    <property type="entry name" value="GSDH"/>
    <property type="match status" value="1"/>
</dbReference>